<proteinExistence type="predicted"/>
<protein>
    <submittedName>
        <fullName evidence="3">Brl1/Brr6 domain-containing protein</fullName>
    </submittedName>
</protein>
<feature type="non-terminal residue" evidence="3">
    <location>
        <position position="1"/>
    </location>
</feature>
<feature type="non-terminal residue" evidence="3">
    <location>
        <position position="143"/>
    </location>
</feature>
<dbReference type="Pfam" id="PF10104">
    <property type="entry name" value="Brr6_like_C_C"/>
    <property type="match status" value="1"/>
</dbReference>
<evidence type="ECO:0000313" key="3">
    <source>
        <dbReference type="EMBL" id="RKP38170.1"/>
    </source>
</evidence>
<dbReference type="InterPro" id="IPR018767">
    <property type="entry name" value="Brl1/Brr6_dom"/>
</dbReference>
<keyword evidence="1" id="KW-0472">Membrane</keyword>
<feature type="domain" description="Brl1/Brr6" evidence="2">
    <location>
        <begin position="8"/>
        <end position="141"/>
    </location>
</feature>
<dbReference type="GO" id="GO:0055088">
    <property type="term" value="P:lipid homeostasis"/>
    <property type="evidence" value="ECO:0007669"/>
    <property type="project" value="InterPro"/>
</dbReference>
<keyword evidence="4" id="KW-1185">Reference proteome</keyword>
<dbReference type="PANTHER" id="PTHR28136:SF1">
    <property type="entry name" value="NUCLEUS EXPORT PROTEIN BRL1"/>
    <property type="match status" value="1"/>
</dbReference>
<reference evidence="4" key="1">
    <citation type="journal article" date="2018" name="Nat. Microbiol.">
        <title>Leveraging single-cell genomics to expand the fungal tree of life.</title>
        <authorList>
            <person name="Ahrendt S.R."/>
            <person name="Quandt C.A."/>
            <person name="Ciobanu D."/>
            <person name="Clum A."/>
            <person name="Salamov A."/>
            <person name="Andreopoulos B."/>
            <person name="Cheng J.F."/>
            <person name="Woyke T."/>
            <person name="Pelin A."/>
            <person name="Henrissat B."/>
            <person name="Reynolds N.K."/>
            <person name="Benny G.L."/>
            <person name="Smith M.E."/>
            <person name="James T.Y."/>
            <person name="Grigoriev I.V."/>
        </authorList>
    </citation>
    <scope>NUCLEOTIDE SEQUENCE [LARGE SCALE GENOMIC DNA]</scope>
    <source>
        <strain evidence="4">RSA 468</strain>
    </source>
</reference>
<name>A0A4P9ZZD0_9FUNG</name>
<accession>A0A4P9ZZD0</accession>
<dbReference type="SMART" id="SM01042">
    <property type="entry name" value="Brr6_like_C_C"/>
    <property type="match status" value="1"/>
</dbReference>
<dbReference type="AlphaFoldDB" id="A0A4P9ZZD0"/>
<evidence type="ECO:0000256" key="1">
    <source>
        <dbReference type="SAM" id="Phobius"/>
    </source>
</evidence>
<keyword evidence="1" id="KW-1133">Transmembrane helix</keyword>
<dbReference type="PANTHER" id="PTHR28136">
    <property type="entry name" value="NUCLEUS EXPORT PROTEIN BRR6"/>
    <property type="match status" value="1"/>
</dbReference>
<dbReference type="STRING" id="215637.A0A4P9ZZD0"/>
<dbReference type="GO" id="GO:0031965">
    <property type="term" value="C:nuclear membrane"/>
    <property type="evidence" value="ECO:0007669"/>
    <property type="project" value="InterPro"/>
</dbReference>
<dbReference type="GO" id="GO:0006998">
    <property type="term" value="P:nuclear envelope organization"/>
    <property type="evidence" value="ECO:0007669"/>
    <property type="project" value="InterPro"/>
</dbReference>
<dbReference type="EMBL" id="ML002397">
    <property type="protein sequence ID" value="RKP38170.1"/>
    <property type="molecule type" value="Genomic_DNA"/>
</dbReference>
<keyword evidence="1" id="KW-0812">Transmembrane</keyword>
<dbReference type="Proteomes" id="UP000268162">
    <property type="component" value="Unassembled WGS sequence"/>
</dbReference>
<feature type="transmembrane region" description="Helical" evidence="1">
    <location>
        <begin position="119"/>
        <end position="140"/>
    </location>
</feature>
<evidence type="ECO:0000259" key="2">
    <source>
        <dbReference type="SMART" id="SM01042"/>
    </source>
</evidence>
<gene>
    <name evidence="3" type="ORF">BJ085DRAFT_9449</name>
</gene>
<organism evidence="3 4">
    <name type="scientific">Dimargaris cristalligena</name>
    <dbReference type="NCBI Taxonomy" id="215637"/>
    <lineage>
        <taxon>Eukaryota</taxon>
        <taxon>Fungi</taxon>
        <taxon>Fungi incertae sedis</taxon>
        <taxon>Zoopagomycota</taxon>
        <taxon>Kickxellomycotina</taxon>
        <taxon>Dimargaritomycetes</taxon>
        <taxon>Dimargaritales</taxon>
        <taxon>Dimargaritaceae</taxon>
        <taxon>Dimargaris</taxon>
    </lineage>
</organism>
<sequence>HHDLPFILSGYIQMFFNLFIVGVILYVVTQFIMTIQRDVDLKVDEYSEEILQEMSICTKNFIENRCSPDTRVPAMQKACAIWESCMNRDPKIVGRAKVSAETFAEIINSFIEPISYKTMTFFAILFFCTIVLSNFAFHFIRTR</sequence>
<feature type="transmembrane region" description="Helical" evidence="1">
    <location>
        <begin position="6"/>
        <end position="28"/>
    </location>
</feature>
<evidence type="ECO:0000313" key="4">
    <source>
        <dbReference type="Proteomes" id="UP000268162"/>
    </source>
</evidence>
<dbReference type="InterPro" id="IPR040202">
    <property type="entry name" value="Brl1/Brr6"/>
</dbReference>